<dbReference type="Proteomes" id="UP000037530">
    <property type="component" value="Unassembled WGS sequence"/>
</dbReference>
<dbReference type="SUPFAM" id="SSF103642">
    <property type="entry name" value="Sec-C motif"/>
    <property type="match status" value="1"/>
</dbReference>
<dbReference type="EMBL" id="LHPI01000013">
    <property type="protein sequence ID" value="KOO06993.1"/>
    <property type="molecule type" value="Genomic_DNA"/>
</dbReference>
<dbReference type="InterPro" id="IPR011990">
    <property type="entry name" value="TPR-like_helical_dom_sf"/>
</dbReference>
<dbReference type="Pfam" id="PF13643">
    <property type="entry name" value="DUF4145"/>
    <property type="match status" value="1"/>
</dbReference>
<evidence type="ECO:0000259" key="1">
    <source>
        <dbReference type="Pfam" id="PF13643"/>
    </source>
</evidence>
<sequence length="461" mass="52374">MNNKTVITDLELSYLVSSEVGELYGKAIEFAKNMPDYSLIQYRHIVDSTLTQLADKHDVLFDRTDLITRIETLFESQIISKTTKDSFHKVRILGNKGAHIERDLPNDGNAVRDSSEQKEKMVQLVEQGRKQLISLFEDLVILEDSSIRIGDVEMIELSIQEFQQVVAQGILSSDFEAKMKAALLVDNAANEQSLRGSLVVSANDKAHSESMRSVAMSLYDACCTLSADISMEKELLGQFDDNSQELYIQRHADLEALFNYALTAELVTDANIEKKVGRLKAAAERGFEPAQLFYAEELYFNQHKYDEALKYFEMSIDGVEPGVYLSLFQFYNDKANPYFDQKVAYDYLNRAVDEGAQSAKSTLAMEYISGEYLPKNEKLAHELIEEAAQEGCRRGMMMHGMFELHKFAKQYIDLEPEKKLNPHVKQEKLGPNEPCHCGSGKKYKKCCKGKPPQLLPHDLFY</sequence>
<dbReference type="Pfam" id="PF02810">
    <property type="entry name" value="SEC-C"/>
    <property type="match status" value="1"/>
</dbReference>
<gene>
    <name evidence="2" type="ORF">AKJ31_14980</name>
</gene>
<dbReference type="AlphaFoldDB" id="A0A0M0HZD5"/>
<proteinExistence type="predicted"/>
<dbReference type="OrthoDB" id="1936859at2"/>
<name>A0A0M0HZD5_9VIBR</name>
<reference evidence="3" key="1">
    <citation type="submission" date="2015-08" db="EMBL/GenBank/DDBJ databases">
        <title>Vibrio galatheae sp. nov., a novel member of the Vibrionaceae family isolated from the Solomon Islands.</title>
        <authorList>
            <person name="Giubergia S."/>
            <person name="Machado H."/>
            <person name="Mateiu R.V."/>
            <person name="Gram L."/>
        </authorList>
    </citation>
    <scope>NUCLEOTIDE SEQUENCE [LARGE SCALE GENOMIC DNA]</scope>
    <source>
        <strain evidence="3">DSM 19134</strain>
    </source>
</reference>
<dbReference type="Gene3D" id="1.25.40.10">
    <property type="entry name" value="Tetratricopeptide repeat domain"/>
    <property type="match status" value="1"/>
</dbReference>
<evidence type="ECO:0000313" key="3">
    <source>
        <dbReference type="Proteomes" id="UP000037530"/>
    </source>
</evidence>
<feature type="domain" description="DUF4145" evidence="1">
    <location>
        <begin position="31"/>
        <end position="100"/>
    </location>
</feature>
<dbReference type="SUPFAM" id="SSF81901">
    <property type="entry name" value="HCP-like"/>
    <property type="match status" value="1"/>
</dbReference>
<keyword evidence="3" id="KW-1185">Reference proteome</keyword>
<protein>
    <recommendedName>
        <fullName evidence="1">DUF4145 domain-containing protein</fullName>
    </recommendedName>
</protein>
<dbReference type="InterPro" id="IPR004027">
    <property type="entry name" value="SEC_C_motif"/>
</dbReference>
<dbReference type="STRING" id="171383.AKJ31_14980"/>
<dbReference type="PATRIC" id="fig|171383.3.peg.3067"/>
<dbReference type="InterPro" id="IPR025285">
    <property type="entry name" value="DUF4145"/>
</dbReference>
<dbReference type="RefSeq" id="WP_053409924.1">
    <property type="nucleotide sequence ID" value="NZ_LHPI01000013.1"/>
</dbReference>
<evidence type="ECO:0000313" key="2">
    <source>
        <dbReference type="EMBL" id="KOO06993.1"/>
    </source>
</evidence>
<organism evidence="2 3">
    <name type="scientific">Vibrio hepatarius</name>
    <dbReference type="NCBI Taxonomy" id="171383"/>
    <lineage>
        <taxon>Bacteria</taxon>
        <taxon>Pseudomonadati</taxon>
        <taxon>Pseudomonadota</taxon>
        <taxon>Gammaproteobacteria</taxon>
        <taxon>Vibrionales</taxon>
        <taxon>Vibrionaceae</taxon>
        <taxon>Vibrio</taxon>
        <taxon>Vibrio oreintalis group</taxon>
    </lineage>
</organism>
<comment type="caution">
    <text evidence="2">The sequence shown here is derived from an EMBL/GenBank/DDBJ whole genome shotgun (WGS) entry which is preliminary data.</text>
</comment>
<accession>A0A0M0HZD5</accession>